<dbReference type="Proteomes" id="UP000356253">
    <property type="component" value="Unassembled WGS sequence"/>
</dbReference>
<reference evidence="1" key="1">
    <citation type="submission" date="2019-09" db="EMBL/GenBank/DDBJ databases">
        <authorList>
            <person name="Rodrigo-Torres L."/>
            <person name="Arahal R. D."/>
            <person name="Lucena T."/>
        </authorList>
    </citation>
    <scope>NUCLEOTIDE SEQUENCE</scope>
    <source>
        <strain evidence="1">ISS653</strain>
    </source>
</reference>
<comment type="caution">
    <text evidence="1">The sequence shown here is derived from an EMBL/GenBank/DDBJ whole genome shotgun (WGS) entry which is preliminary data.</text>
</comment>
<accession>A0AC61YDN5</accession>
<evidence type="ECO:0000313" key="1">
    <source>
        <dbReference type="EMBL" id="VVV02499.1"/>
    </source>
</evidence>
<gene>
    <name evidence="1" type="ORF">FVB9532_03798</name>
</gene>
<evidence type="ECO:0000313" key="2">
    <source>
        <dbReference type="Proteomes" id="UP000356253"/>
    </source>
</evidence>
<dbReference type="EMBL" id="CABVMM010000023">
    <property type="protein sequence ID" value="VVV02499.1"/>
    <property type="molecule type" value="Genomic_DNA"/>
</dbReference>
<keyword evidence="2" id="KW-1185">Reference proteome</keyword>
<protein>
    <submittedName>
        <fullName evidence="1">Uncharacterized protein</fullName>
    </submittedName>
</protein>
<proteinExistence type="predicted"/>
<sequence>MKKIIFLGSLLLFFACKENKSSTSQEKEVVNEETETSQETNFVGLGEEIEASNAISASAMKEKFQQMQVGDTLQVKFKAEVDKVCKKKGCWMTLKLDDSLRSFVRFKDYGFFVPLNSENRETIVEGKAFVTETSVEELRHYAQDAGKSEEEIAAITEPEKEYAFMATGVLMEEAKAK</sequence>
<name>A0AC61YDN5_9FLAO</name>
<organism evidence="1 2">
    <name type="scientific">Mesonia oceanica</name>
    <dbReference type="NCBI Taxonomy" id="2687242"/>
    <lineage>
        <taxon>Bacteria</taxon>
        <taxon>Pseudomonadati</taxon>
        <taxon>Bacteroidota</taxon>
        <taxon>Flavobacteriia</taxon>
        <taxon>Flavobacteriales</taxon>
        <taxon>Flavobacteriaceae</taxon>
        <taxon>Mesonia</taxon>
    </lineage>
</organism>